<dbReference type="Proteomes" id="UP000550401">
    <property type="component" value="Unassembled WGS sequence"/>
</dbReference>
<gene>
    <name evidence="2" type="ORF">FHW12_000307</name>
</gene>
<dbReference type="Pfam" id="PF05037">
    <property type="entry name" value="DUF669"/>
    <property type="match status" value="1"/>
</dbReference>
<evidence type="ECO:0000313" key="2">
    <source>
        <dbReference type="EMBL" id="MBA8886116.1"/>
    </source>
</evidence>
<proteinExistence type="predicted"/>
<accession>A0A839EUM4</accession>
<evidence type="ECO:0000313" key="3">
    <source>
        <dbReference type="Proteomes" id="UP000550401"/>
    </source>
</evidence>
<dbReference type="AlphaFoldDB" id="A0A839EUM4"/>
<name>A0A839EUM4_9GAMM</name>
<dbReference type="InterPro" id="IPR007731">
    <property type="entry name" value="DUF669"/>
</dbReference>
<evidence type="ECO:0000256" key="1">
    <source>
        <dbReference type="SAM" id="MobiDB-lite"/>
    </source>
</evidence>
<evidence type="ECO:0008006" key="4">
    <source>
        <dbReference type="Google" id="ProtNLM"/>
    </source>
</evidence>
<feature type="region of interest" description="Disordered" evidence="1">
    <location>
        <begin position="146"/>
        <end position="183"/>
    </location>
</feature>
<protein>
    <recommendedName>
        <fullName evidence="4">DUF669 domain-containing protein</fullName>
    </recommendedName>
</protein>
<sequence>MAFIGQYVDPNAQPATDFSPVPSGEYVAQIIDSDLKPTRTNDGQYLELTYRIVEGPMTGRQVWARLNLDNLNADTVRIANEHLASIRAACGLRESPDSAMLHNIPHIIRVEFIPAGTTDRRGRVQQKDGNEVRGWKRIDGAATAAAGLPPAPATRGVVGNAAPAAPAGKPSWAQPRPAGDAAA</sequence>
<dbReference type="RefSeq" id="WP_182529226.1">
    <property type="nucleotide sequence ID" value="NZ_JACGXL010000001.1"/>
</dbReference>
<dbReference type="EMBL" id="JACGXL010000001">
    <property type="protein sequence ID" value="MBA8886116.1"/>
    <property type="molecule type" value="Genomic_DNA"/>
</dbReference>
<organism evidence="2 3">
    <name type="scientific">Dokdonella fugitiva</name>
    <dbReference type="NCBI Taxonomy" id="328517"/>
    <lineage>
        <taxon>Bacteria</taxon>
        <taxon>Pseudomonadati</taxon>
        <taxon>Pseudomonadota</taxon>
        <taxon>Gammaproteobacteria</taxon>
        <taxon>Lysobacterales</taxon>
        <taxon>Rhodanobacteraceae</taxon>
        <taxon>Dokdonella</taxon>
    </lineage>
</organism>
<reference evidence="2 3" key="1">
    <citation type="submission" date="2020-07" db="EMBL/GenBank/DDBJ databases">
        <title>Genomic Encyclopedia of Type Strains, Phase IV (KMG-V): Genome sequencing to study the core and pangenomes of soil and plant-associated prokaryotes.</title>
        <authorList>
            <person name="Whitman W."/>
        </authorList>
    </citation>
    <scope>NUCLEOTIDE SEQUENCE [LARGE SCALE GENOMIC DNA]</scope>
    <source>
        <strain evidence="2 3">RH2WT43</strain>
    </source>
</reference>
<comment type="caution">
    <text evidence="2">The sequence shown here is derived from an EMBL/GenBank/DDBJ whole genome shotgun (WGS) entry which is preliminary data.</text>
</comment>
<keyword evidence="3" id="KW-1185">Reference proteome</keyword>